<dbReference type="RefSeq" id="XP_001015618.3">
    <property type="nucleotide sequence ID" value="XM_001015618.3"/>
</dbReference>
<dbReference type="EMBL" id="GG662704">
    <property type="protein sequence ID" value="EAR95373.3"/>
    <property type="molecule type" value="Genomic_DNA"/>
</dbReference>
<reference evidence="3" key="1">
    <citation type="journal article" date="2006" name="PLoS Biol.">
        <title>Macronuclear genome sequence of the ciliate Tetrahymena thermophila, a model eukaryote.</title>
        <authorList>
            <person name="Eisen J.A."/>
            <person name="Coyne R.S."/>
            <person name="Wu M."/>
            <person name="Wu D."/>
            <person name="Thiagarajan M."/>
            <person name="Wortman J.R."/>
            <person name="Badger J.H."/>
            <person name="Ren Q."/>
            <person name="Amedeo P."/>
            <person name="Jones K.M."/>
            <person name="Tallon L.J."/>
            <person name="Delcher A.L."/>
            <person name="Salzberg S.L."/>
            <person name="Silva J.C."/>
            <person name="Haas B.J."/>
            <person name="Majoros W.H."/>
            <person name="Farzad M."/>
            <person name="Carlton J.M."/>
            <person name="Smith R.K. Jr."/>
            <person name="Garg J."/>
            <person name="Pearlman R.E."/>
            <person name="Karrer K.M."/>
            <person name="Sun L."/>
            <person name="Manning G."/>
            <person name="Elde N.C."/>
            <person name="Turkewitz A.P."/>
            <person name="Asai D.J."/>
            <person name="Wilkes D.E."/>
            <person name="Wang Y."/>
            <person name="Cai H."/>
            <person name="Collins K."/>
            <person name="Stewart B.A."/>
            <person name="Lee S.R."/>
            <person name="Wilamowska K."/>
            <person name="Weinberg Z."/>
            <person name="Ruzzo W.L."/>
            <person name="Wloga D."/>
            <person name="Gaertig J."/>
            <person name="Frankel J."/>
            <person name="Tsao C.-C."/>
            <person name="Gorovsky M.A."/>
            <person name="Keeling P.J."/>
            <person name="Waller R.F."/>
            <person name="Patron N.J."/>
            <person name="Cherry J.M."/>
            <person name="Stover N.A."/>
            <person name="Krieger C.J."/>
            <person name="del Toro C."/>
            <person name="Ryder H.F."/>
            <person name="Williamson S.C."/>
            <person name="Barbeau R.A."/>
            <person name="Hamilton E.P."/>
            <person name="Orias E."/>
        </authorList>
    </citation>
    <scope>NUCLEOTIDE SEQUENCE [LARGE SCALE GENOMIC DNA]</scope>
    <source>
        <strain evidence="3">SB210</strain>
    </source>
</reference>
<proteinExistence type="predicted"/>
<evidence type="ECO:0000256" key="1">
    <source>
        <dbReference type="SAM" id="MobiDB-lite"/>
    </source>
</evidence>
<feature type="region of interest" description="Disordered" evidence="1">
    <location>
        <begin position="1117"/>
        <end position="1168"/>
    </location>
</feature>
<feature type="compositionally biased region" description="Basic and acidic residues" evidence="1">
    <location>
        <begin position="1149"/>
        <end position="1168"/>
    </location>
</feature>
<accession>Q23G87</accession>
<dbReference type="KEGG" id="tet:TTHERM_00075780"/>
<evidence type="ECO:0000313" key="3">
    <source>
        <dbReference type="Proteomes" id="UP000009168"/>
    </source>
</evidence>
<feature type="region of interest" description="Disordered" evidence="1">
    <location>
        <begin position="51"/>
        <end position="87"/>
    </location>
</feature>
<keyword evidence="3" id="KW-1185">Reference proteome</keyword>
<dbReference type="STRING" id="312017.Q23G87"/>
<dbReference type="HOGENOM" id="CLU_256689_0_0_1"/>
<name>Q23G87_TETTS</name>
<evidence type="ECO:0008006" key="4">
    <source>
        <dbReference type="Google" id="ProtNLM"/>
    </source>
</evidence>
<protein>
    <recommendedName>
        <fullName evidence="4">Armadillo-type fold</fullName>
    </recommendedName>
</protein>
<dbReference type="InterPro" id="IPR016024">
    <property type="entry name" value="ARM-type_fold"/>
</dbReference>
<dbReference type="InParanoid" id="Q23G87"/>
<dbReference type="Proteomes" id="UP000009168">
    <property type="component" value="Unassembled WGS sequence"/>
</dbReference>
<evidence type="ECO:0000313" key="2">
    <source>
        <dbReference type="EMBL" id="EAR95373.3"/>
    </source>
</evidence>
<dbReference type="SUPFAM" id="SSF48371">
    <property type="entry name" value="ARM repeat"/>
    <property type="match status" value="1"/>
</dbReference>
<gene>
    <name evidence="2" type="ORF">TTHERM_00075780</name>
</gene>
<sequence length="1344" mass="158021">MDIGEGKNTLNIMQCEQANRINIEQNGEDEYENINEDDFFNLLEQESMQSNEVSFKGQGLKKERIGQTGLREQSDRSNQKKKSNKLKKLEQLPLTKRLLVYLLRFTFESSHHQDQIQKYAEDRIFREIKNDCMRAIGMLIEIVSDTQDDTQVMNENTINDGKLKPKKSKMGTTDLVKTAAAVQLGLINKSSYQAIRISDENKLILIKSIMVILCQSSNSTQVKRHMSKALISILEKEKQETKDEVLKFVSQILQAQQFDKQIGSLLCIESVISVPLNDSQAQYILNNFFNPLYQIADQLYQKCNDGLMIYQNQINQARLTWKRQPQDWEDETIDKFKVQSQDLEDDLVYLENWGQLMNKIVGLITFKKKILTKENSFQILNNAFYFQVLYKLINMQVKVEEQINDCLISFTTSYGLDSQLNSNLVNYLKIVSRFIKVLLKHRNNDYTLPENIKNTPFCLMLKDLIPRAVVSLKGLNSFLINFASLYNEFKVEETKNQIMNIVKKSLKISELQNYFFDIKVSFICDYIAPLLQVTPNDYEDFKKFGPSFLQYLEDFINMKDQDKNKTTAAKLIIRYSKYVHGALTFFVQFFLENIHSIINGIPSSDPVFQVLGAAQNSLIKQKYQDENQLDMSTVVLISVRNLIKQRKDLIEIVDGFLTNNCQLICSLENRKISYFAISQILLFFTEMSDTVLHNNQDIFMRYFQLLLDCTNSHGQKDLVGFCYQVYKNIYDIVSNKNSSKRLKPHATQIFQFILSQIQDRKFDMYFECLNAIMQTYKNEIFIQQEIIYTTMNTLLCKLFESCTLSKNKSKMHLEGVKNPLLMLEIITSWDELTPDMRQNIDQLLDPLYKTLQTSKEHDLAVSILRIFRLNMERQNGIKSEIQLQTIYLLKYVYEKEEIFIFEIYKIINYIIQQQPQYLTENQALFQFFLEMGINGIKTTSRFSCAFDKSLGCLVVHLMMHHFNTHISLDYYRSIIQSTCYSFKQEFYEQYLETRLMEVILSCFEINFQHTLTVLQELQQTEKKCQQVLDKMLEILLYKFGIFQEVYDKKLYIIGCCKLLLNYEQIPYIQANFIELFTRVLNMLLSIKNDQEFVAKQMEQRKNLVDEVKIVKKKKDLDSESDSSDLDGFYDEEAKDNNQISDDDDDDDNNSDRENSSLKEIYSRNKNKDDVMQVSEDAQVIQSRKKQLAHTYMHRDAQEMYEDINDYKKVEKYIQTTFIEDLPEIKNSMTLGALEKHSENSYDDLRKLKRAQKSLKLLHTPLKKLDEFTVFQKMFIELKQKLGQDITKLTSSLTQYQIQHLEEILKTKRVINQQETQEELQSIRKIVKLKKKNQQQEINMNNNHN</sequence>
<dbReference type="GeneID" id="7842835"/>
<organism evidence="2 3">
    <name type="scientific">Tetrahymena thermophila (strain SB210)</name>
    <dbReference type="NCBI Taxonomy" id="312017"/>
    <lineage>
        <taxon>Eukaryota</taxon>
        <taxon>Sar</taxon>
        <taxon>Alveolata</taxon>
        <taxon>Ciliophora</taxon>
        <taxon>Intramacronucleata</taxon>
        <taxon>Oligohymenophorea</taxon>
        <taxon>Hymenostomatida</taxon>
        <taxon>Tetrahymenina</taxon>
        <taxon>Tetrahymenidae</taxon>
        <taxon>Tetrahymena</taxon>
    </lineage>
</organism>
<feature type="compositionally biased region" description="Acidic residues" evidence="1">
    <location>
        <begin position="1118"/>
        <end position="1133"/>
    </location>
</feature>